<evidence type="ECO:0000313" key="3">
    <source>
        <dbReference type="EMBL" id="PSN71965.1"/>
    </source>
</evidence>
<gene>
    <name evidence="3" type="ORF">BS50DRAFT_569559</name>
</gene>
<reference evidence="3 4" key="1">
    <citation type="journal article" date="2018" name="Front. Microbiol.">
        <title>Genome-Wide Analysis of Corynespora cassiicola Leaf Fall Disease Putative Effectors.</title>
        <authorList>
            <person name="Lopez D."/>
            <person name="Ribeiro S."/>
            <person name="Label P."/>
            <person name="Fumanal B."/>
            <person name="Venisse J.S."/>
            <person name="Kohler A."/>
            <person name="de Oliveira R.R."/>
            <person name="Labutti K."/>
            <person name="Lipzen A."/>
            <person name="Lail K."/>
            <person name="Bauer D."/>
            <person name="Ohm R.A."/>
            <person name="Barry K.W."/>
            <person name="Spatafora J."/>
            <person name="Grigoriev I.V."/>
            <person name="Martin F.M."/>
            <person name="Pujade-Renaud V."/>
        </authorList>
    </citation>
    <scope>NUCLEOTIDE SEQUENCE [LARGE SCALE GENOMIC DNA]</scope>
    <source>
        <strain evidence="3 4">Philippines</strain>
    </source>
</reference>
<sequence length="231" mass="26844">MPLSISAFQTPANLSQATLENMTSMHMLDDSWTVGTKYGSFDLQYEHAVVATHVRGRNWVQFDVLGIHMMHGHNQGKYFLDKQGQRMVQVLLREEPDSRALHIEEVQVVEREGKAKPFKMQCGKYAIVKTEYNPLEWDFYGKLGTVSRVWHLLAWKLHEYIMQIGFASILVVGFIRWRFYQAQKRELAADRAWEADLEAAALVYDYEDSPPDYDEATQHDAEKDDEPENRT</sequence>
<keyword evidence="2" id="KW-0472">Membrane</keyword>
<keyword evidence="2" id="KW-0812">Transmembrane</keyword>
<feature type="compositionally biased region" description="Basic and acidic residues" evidence="1">
    <location>
        <begin position="216"/>
        <end position="231"/>
    </location>
</feature>
<dbReference type="Proteomes" id="UP000240883">
    <property type="component" value="Unassembled WGS sequence"/>
</dbReference>
<keyword evidence="4" id="KW-1185">Reference proteome</keyword>
<feature type="transmembrane region" description="Helical" evidence="2">
    <location>
        <begin position="160"/>
        <end position="177"/>
    </location>
</feature>
<organism evidence="3 4">
    <name type="scientific">Corynespora cassiicola Philippines</name>
    <dbReference type="NCBI Taxonomy" id="1448308"/>
    <lineage>
        <taxon>Eukaryota</taxon>
        <taxon>Fungi</taxon>
        <taxon>Dikarya</taxon>
        <taxon>Ascomycota</taxon>
        <taxon>Pezizomycotina</taxon>
        <taxon>Dothideomycetes</taxon>
        <taxon>Pleosporomycetidae</taxon>
        <taxon>Pleosporales</taxon>
        <taxon>Corynesporascaceae</taxon>
        <taxon>Corynespora</taxon>
    </lineage>
</organism>
<dbReference type="OrthoDB" id="5409353at2759"/>
<evidence type="ECO:0000313" key="4">
    <source>
        <dbReference type="Proteomes" id="UP000240883"/>
    </source>
</evidence>
<feature type="region of interest" description="Disordered" evidence="1">
    <location>
        <begin position="207"/>
        <end position="231"/>
    </location>
</feature>
<evidence type="ECO:0000256" key="2">
    <source>
        <dbReference type="SAM" id="Phobius"/>
    </source>
</evidence>
<evidence type="ECO:0000256" key="1">
    <source>
        <dbReference type="SAM" id="MobiDB-lite"/>
    </source>
</evidence>
<accession>A0A2T2P2R5</accession>
<keyword evidence="2" id="KW-1133">Transmembrane helix</keyword>
<name>A0A2T2P2R5_CORCC</name>
<dbReference type="AlphaFoldDB" id="A0A2T2P2R5"/>
<dbReference type="EMBL" id="KZ678130">
    <property type="protein sequence ID" value="PSN71965.1"/>
    <property type="molecule type" value="Genomic_DNA"/>
</dbReference>
<protein>
    <submittedName>
        <fullName evidence="3">Uncharacterized protein</fullName>
    </submittedName>
</protein>
<proteinExistence type="predicted"/>